<dbReference type="InterPro" id="IPR001555">
    <property type="entry name" value="GART_AS"/>
</dbReference>
<proteinExistence type="inferred from homology"/>
<comment type="similarity">
    <text evidence="1 5">Belongs to the Fmt family.</text>
</comment>
<dbReference type="InterPro" id="IPR044135">
    <property type="entry name" value="Met-tRNA-FMT_C"/>
</dbReference>
<dbReference type="PANTHER" id="PTHR11138:SF5">
    <property type="entry name" value="METHIONYL-TRNA FORMYLTRANSFERASE, MITOCHONDRIAL"/>
    <property type="match status" value="1"/>
</dbReference>
<dbReference type="AlphaFoldDB" id="A0A2T4U8E1"/>
<feature type="domain" description="Formyl transferase C-terminal" evidence="7">
    <location>
        <begin position="201"/>
        <end position="299"/>
    </location>
</feature>
<comment type="caution">
    <text evidence="8">The sequence shown here is derived from an EMBL/GenBank/DDBJ whole genome shotgun (WGS) entry which is preliminary data.</text>
</comment>
<dbReference type="NCBIfam" id="TIGR00460">
    <property type="entry name" value="fmt"/>
    <property type="match status" value="1"/>
</dbReference>
<evidence type="ECO:0000256" key="4">
    <source>
        <dbReference type="ARBA" id="ARBA00022917"/>
    </source>
</evidence>
<evidence type="ECO:0000313" key="9">
    <source>
        <dbReference type="Proteomes" id="UP000240509"/>
    </source>
</evidence>
<evidence type="ECO:0000256" key="2">
    <source>
        <dbReference type="ARBA" id="ARBA00012261"/>
    </source>
</evidence>
<reference evidence="8 9" key="1">
    <citation type="submission" date="2018-03" db="EMBL/GenBank/DDBJ databases">
        <title>Alkalicoccus saliphilus sp. nov., isolated from a mineral pool.</title>
        <authorList>
            <person name="Zhao B."/>
        </authorList>
    </citation>
    <scope>NUCLEOTIDE SEQUENCE [LARGE SCALE GENOMIC DNA]</scope>
    <source>
        <strain evidence="8 9">6AG</strain>
    </source>
</reference>
<evidence type="ECO:0000256" key="5">
    <source>
        <dbReference type="HAMAP-Rule" id="MF_00182"/>
    </source>
</evidence>
<feature type="binding site" evidence="5">
    <location>
        <begin position="107"/>
        <end position="110"/>
    </location>
    <ligand>
        <name>(6S)-5,6,7,8-tetrahydrofolate</name>
        <dbReference type="ChEBI" id="CHEBI:57453"/>
    </ligand>
</feature>
<comment type="function">
    <text evidence="5">Attaches a formyl group to the free amino group of methionyl-tRNA(fMet). The formyl group appears to play a dual role in the initiator identity of N-formylmethionyl-tRNA by promoting its recognition by IF2 and preventing the misappropriation of this tRNA by the elongation apparatus.</text>
</comment>
<dbReference type="InterPro" id="IPR005793">
    <property type="entry name" value="Formyl_trans_C"/>
</dbReference>
<evidence type="ECO:0000313" key="8">
    <source>
        <dbReference type="EMBL" id="PTL39672.1"/>
    </source>
</evidence>
<dbReference type="InterPro" id="IPR036477">
    <property type="entry name" value="Formyl_transf_N_sf"/>
</dbReference>
<dbReference type="Pfam" id="PF02911">
    <property type="entry name" value="Formyl_trans_C"/>
    <property type="match status" value="1"/>
</dbReference>
<dbReference type="RefSeq" id="WP_107583929.1">
    <property type="nucleotide sequence ID" value="NZ_PZJJ01000005.1"/>
</dbReference>
<dbReference type="PROSITE" id="PS00373">
    <property type="entry name" value="GART"/>
    <property type="match status" value="1"/>
</dbReference>
<evidence type="ECO:0000256" key="1">
    <source>
        <dbReference type="ARBA" id="ARBA00010699"/>
    </source>
</evidence>
<dbReference type="CDD" id="cd08704">
    <property type="entry name" value="Met_tRNA_FMT_C"/>
    <property type="match status" value="1"/>
</dbReference>
<keyword evidence="9" id="KW-1185">Reference proteome</keyword>
<keyword evidence="3 5" id="KW-0808">Transferase</keyword>
<dbReference type="EMBL" id="PZJJ01000005">
    <property type="protein sequence ID" value="PTL39672.1"/>
    <property type="molecule type" value="Genomic_DNA"/>
</dbReference>
<dbReference type="PANTHER" id="PTHR11138">
    <property type="entry name" value="METHIONYL-TRNA FORMYLTRANSFERASE"/>
    <property type="match status" value="1"/>
</dbReference>
<dbReference type="FunFam" id="3.40.50.12230:FF:000001">
    <property type="entry name" value="Methionyl-tRNA formyltransferase"/>
    <property type="match status" value="1"/>
</dbReference>
<dbReference type="SUPFAM" id="SSF53328">
    <property type="entry name" value="Formyltransferase"/>
    <property type="match status" value="1"/>
</dbReference>
<dbReference type="InterPro" id="IPR011034">
    <property type="entry name" value="Formyl_transferase-like_C_sf"/>
</dbReference>
<dbReference type="GO" id="GO:0005829">
    <property type="term" value="C:cytosol"/>
    <property type="evidence" value="ECO:0007669"/>
    <property type="project" value="TreeGrafter"/>
</dbReference>
<dbReference type="EC" id="2.1.2.9" evidence="2 5"/>
<dbReference type="GO" id="GO:0004479">
    <property type="term" value="F:methionyl-tRNA formyltransferase activity"/>
    <property type="evidence" value="ECO:0007669"/>
    <property type="project" value="UniProtKB-UniRule"/>
</dbReference>
<dbReference type="OrthoDB" id="9802815at2"/>
<dbReference type="InterPro" id="IPR041711">
    <property type="entry name" value="Met-tRNA-FMT_N"/>
</dbReference>
<dbReference type="InterPro" id="IPR002376">
    <property type="entry name" value="Formyl_transf_N"/>
</dbReference>
<dbReference type="Proteomes" id="UP000240509">
    <property type="component" value="Unassembled WGS sequence"/>
</dbReference>
<dbReference type="FunFam" id="3.40.50.170:FF:000004">
    <property type="entry name" value="Methionyl-tRNA formyltransferase"/>
    <property type="match status" value="1"/>
</dbReference>
<feature type="domain" description="Formyl transferase N-terminal" evidence="6">
    <location>
        <begin position="1"/>
        <end position="174"/>
    </location>
</feature>
<dbReference type="CDD" id="cd08646">
    <property type="entry name" value="FMT_core_Met-tRNA-FMT_N"/>
    <property type="match status" value="1"/>
</dbReference>
<evidence type="ECO:0000256" key="3">
    <source>
        <dbReference type="ARBA" id="ARBA00022679"/>
    </source>
</evidence>
<dbReference type="Pfam" id="PF00551">
    <property type="entry name" value="Formyl_trans_N"/>
    <property type="match status" value="1"/>
</dbReference>
<protein>
    <recommendedName>
        <fullName evidence="2 5">Methionyl-tRNA formyltransferase</fullName>
        <ecNumber evidence="2 5">2.1.2.9</ecNumber>
    </recommendedName>
</protein>
<evidence type="ECO:0000259" key="7">
    <source>
        <dbReference type="Pfam" id="PF02911"/>
    </source>
</evidence>
<dbReference type="SUPFAM" id="SSF50486">
    <property type="entry name" value="FMT C-terminal domain-like"/>
    <property type="match status" value="1"/>
</dbReference>
<keyword evidence="4 5" id="KW-0648">Protein biosynthesis</keyword>
<accession>A0A2T4U8E1</accession>
<gene>
    <name evidence="5" type="primary">fmt</name>
    <name evidence="8" type="ORF">C6Y45_04980</name>
</gene>
<dbReference type="HAMAP" id="MF_00182">
    <property type="entry name" value="Formyl_trans"/>
    <property type="match status" value="1"/>
</dbReference>
<organism evidence="8 9">
    <name type="scientific">Alkalicoccus saliphilus</name>
    <dbReference type="NCBI Taxonomy" id="200989"/>
    <lineage>
        <taxon>Bacteria</taxon>
        <taxon>Bacillati</taxon>
        <taxon>Bacillota</taxon>
        <taxon>Bacilli</taxon>
        <taxon>Bacillales</taxon>
        <taxon>Bacillaceae</taxon>
        <taxon>Alkalicoccus</taxon>
    </lineage>
</organism>
<name>A0A2T4U8E1_9BACI</name>
<dbReference type="InterPro" id="IPR005794">
    <property type="entry name" value="Fmt"/>
</dbReference>
<comment type="catalytic activity">
    <reaction evidence="5">
        <text>L-methionyl-tRNA(fMet) + (6R)-10-formyltetrahydrofolate = N-formyl-L-methionyl-tRNA(fMet) + (6S)-5,6,7,8-tetrahydrofolate + H(+)</text>
        <dbReference type="Rhea" id="RHEA:24380"/>
        <dbReference type="Rhea" id="RHEA-COMP:9952"/>
        <dbReference type="Rhea" id="RHEA-COMP:9953"/>
        <dbReference type="ChEBI" id="CHEBI:15378"/>
        <dbReference type="ChEBI" id="CHEBI:57453"/>
        <dbReference type="ChEBI" id="CHEBI:78530"/>
        <dbReference type="ChEBI" id="CHEBI:78844"/>
        <dbReference type="ChEBI" id="CHEBI:195366"/>
        <dbReference type="EC" id="2.1.2.9"/>
    </reaction>
</comment>
<sequence length="313" mass="33945">MKIVFMGTPDFAVPVMEAVQEAGHDIALVVTQPDRPKGRKKTLTPPPVKTAAERLDLPVFQPEKIKEDYQPVLEAAPDLIVTAAFGQLLPKKVLDIPELGAVNVHASLLPKYRGGAPIHYAVMNGEKETGITIMYMAEKLDAGDMLLKRSIPINPDDTTGTMHDKLSLLGAEMIKEILPMLEKGEVEPEPQNSSEATFAPNITKEKEFINWEAPAEEVSSQIRGLNPWPAAYTTFFGKRLKVWEAEPVEGSVNDLPGTVTAVTDKAVHVACGSGTVLALKKVQPSGKKPMDIATFYNGQGRDVKAGTVLGIDE</sequence>
<dbReference type="Gene3D" id="3.40.50.12230">
    <property type="match status" value="1"/>
</dbReference>
<evidence type="ECO:0000259" key="6">
    <source>
        <dbReference type="Pfam" id="PF00551"/>
    </source>
</evidence>